<evidence type="ECO:0000256" key="6">
    <source>
        <dbReference type="ARBA" id="ARBA00022840"/>
    </source>
</evidence>
<dbReference type="PROSITE" id="PS00039">
    <property type="entry name" value="DEAD_ATP_HELICASE"/>
    <property type="match status" value="1"/>
</dbReference>
<dbReference type="GO" id="GO:0005840">
    <property type="term" value="C:ribosome"/>
    <property type="evidence" value="ECO:0007669"/>
    <property type="project" value="TreeGrafter"/>
</dbReference>
<dbReference type="Gene3D" id="3.30.70.330">
    <property type="match status" value="1"/>
</dbReference>
<evidence type="ECO:0000256" key="9">
    <source>
        <dbReference type="ARBA" id="ARBA00047984"/>
    </source>
</evidence>
<keyword evidence="5 12" id="KW-0347">Helicase</keyword>
<dbReference type="SMART" id="SM00490">
    <property type="entry name" value="HELICc"/>
    <property type="match status" value="1"/>
</dbReference>
<dbReference type="PANTHER" id="PTHR47963:SF8">
    <property type="entry name" value="ATP-DEPENDENT RNA HELICASE DEAD"/>
    <property type="match status" value="1"/>
</dbReference>
<dbReference type="CDD" id="cd12252">
    <property type="entry name" value="RRM_DbpA"/>
    <property type="match status" value="1"/>
</dbReference>
<evidence type="ECO:0000256" key="10">
    <source>
        <dbReference type="ARBA" id="ARBA00074363"/>
    </source>
</evidence>
<dbReference type="Gene3D" id="3.40.50.300">
    <property type="entry name" value="P-loop containing nucleotide triphosphate hydrolases"/>
    <property type="match status" value="2"/>
</dbReference>
<dbReference type="SMART" id="SM00487">
    <property type="entry name" value="DEXDc"/>
    <property type="match status" value="1"/>
</dbReference>
<feature type="domain" description="Helicase ATP-binding" evidence="13">
    <location>
        <begin position="36"/>
        <end position="207"/>
    </location>
</feature>
<evidence type="ECO:0000256" key="7">
    <source>
        <dbReference type="ARBA" id="ARBA00023016"/>
    </source>
</evidence>
<dbReference type="PROSITE" id="PS51194">
    <property type="entry name" value="HELICASE_CTER"/>
    <property type="match status" value="1"/>
</dbReference>
<dbReference type="GO" id="GO:0005829">
    <property type="term" value="C:cytosol"/>
    <property type="evidence" value="ECO:0007669"/>
    <property type="project" value="TreeGrafter"/>
</dbReference>
<dbReference type="Pfam" id="PF03880">
    <property type="entry name" value="DbpA"/>
    <property type="match status" value="1"/>
</dbReference>
<organism evidence="16 17">
    <name type="scientific">Nitratidesulfovibrio vulgaris (strain DP4)</name>
    <name type="common">Desulfovibrio vulgaris</name>
    <dbReference type="NCBI Taxonomy" id="391774"/>
    <lineage>
        <taxon>Bacteria</taxon>
        <taxon>Pseudomonadati</taxon>
        <taxon>Thermodesulfobacteriota</taxon>
        <taxon>Desulfovibrionia</taxon>
        <taxon>Desulfovibrionales</taxon>
        <taxon>Desulfovibrionaceae</taxon>
        <taxon>Nitratidesulfovibrio</taxon>
    </lineage>
</organism>
<dbReference type="Proteomes" id="UP000009173">
    <property type="component" value="Chromosome"/>
</dbReference>
<dbReference type="InterPro" id="IPR050547">
    <property type="entry name" value="DEAD_box_RNA_helicases"/>
</dbReference>
<dbReference type="SUPFAM" id="SSF52540">
    <property type="entry name" value="P-loop containing nucleoside triphosphate hydrolases"/>
    <property type="match status" value="1"/>
</dbReference>
<evidence type="ECO:0000256" key="1">
    <source>
        <dbReference type="ARBA" id="ARBA00012552"/>
    </source>
</evidence>
<keyword evidence="2" id="KW-0963">Cytoplasm</keyword>
<feature type="domain" description="DEAD-box RNA helicase Q" evidence="15">
    <location>
        <begin position="5"/>
        <end position="33"/>
    </location>
</feature>
<dbReference type="InterPro" id="IPR000629">
    <property type="entry name" value="RNA-helicase_DEAD-box_CS"/>
</dbReference>
<keyword evidence="3 12" id="KW-0547">Nucleotide-binding</keyword>
<dbReference type="PROSITE" id="PS51195">
    <property type="entry name" value="Q_MOTIF"/>
    <property type="match status" value="1"/>
</dbReference>
<dbReference type="InterPro" id="IPR001650">
    <property type="entry name" value="Helicase_C-like"/>
</dbReference>
<dbReference type="GO" id="GO:0042255">
    <property type="term" value="P:ribosome assembly"/>
    <property type="evidence" value="ECO:0007669"/>
    <property type="project" value="UniProtKB-ARBA"/>
</dbReference>
<evidence type="ECO:0000256" key="8">
    <source>
        <dbReference type="ARBA" id="ARBA00038437"/>
    </source>
</evidence>
<dbReference type="EC" id="3.6.4.13" evidence="1"/>
<evidence type="ECO:0000256" key="2">
    <source>
        <dbReference type="ARBA" id="ARBA00022490"/>
    </source>
</evidence>
<accession>A0A0H3A487</accession>
<protein>
    <recommendedName>
        <fullName evidence="10">DEAD-box ATP-dependent RNA helicase RhpA</fullName>
        <ecNumber evidence="1">3.6.4.13</ecNumber>
    </recommendedName>
</protein>
<dbReference type="GO" id="GO:0009409">
    <property type="term" value="P:response to cold"/>
    <property type="evidence" value="ECO:0007669"/>
    <property type="project" value="TreeGrafter"/>
</dbReference>
<evidence type="ECO:0000256" key="11">
    <source>
        <dbReference type="PROSITE-ProRule" id="PRU00552"/>
    </source>
</evidence>
<dbReference type="EMBL" id="CP000527">
    <property type="protein sequence ID" value="ABM27103.1"/>
    <property type="molecule type" value="Genomic_DNA"/>
</dbReference>
<dbReference type="HOGENOM" id="CLU_003041_21_1_7"/>
<keyword evidence="7" id="KW-0346">Stress response</keyword>
<dbReference type="InterPro" id="IPR044742">
    <property type="entry name" value="DEAD/DEAH_RhlB"/>
</dbReference>
<dbReference type="GO" id="GO:0005524">
    <property type="term" value="F:ATP binding"/>
    <property type="evidence" value="ECO:0007669"/>
    <property type="project" value="UniProtKB-KW"/>
</dbReference>
<evidence type="ECO:0000259" key="13">
    <source>
        <dbReference type="PROSITE" id="PS51192"/>
    </source>
</evidence>
<dbReference type="InterPro" id="IPR014001">
    <property type="entry name" value="Helicase_ATP-bd"/>
</dbReference>
<dbReference type="GO" id="GO:0003724">
    <property type="term" value="F:RNA helicase activity"/>
    <property type="evidence" value="ECO:0007669"/>
    <property type="project" value="UniProtKB-EC"/>
</dbReference>
<sequence length="532" mass="58336">MESVESFKDLPLEEELLKAIEELGFTEPSPIQSIAIPRLLEGRDVIGQAQTGTGKTAAFGLPLLQRIDAADRSVQALVLCPTRELALQVANGLTALAKHLRGVRILSVYGGQPIEPQASALRRGAQVVVGTPGRILDHINRGTLQLGVVRMTVLDEADEMLDMGFREDIERILSEMPEWVQSAFFSATMPDGILELARRFLREPELLRVTRRQLTVANTEQAWFEVRPFRRVDAVCRIFDAYIPRKAIVFRATKQGVDELAAALQQRGILADALHGDLNQTQRERVMSRFRAGGISVLVATDVAARGLDVDDVDTVINFDLPNDPETYVHRIGRTGRAGRTGQAFSFAAGRDVYKLRDIQRVTGSRIDRRAMPTAADASRARTGQLLEEVAAGLASAETSACLPVVEKLIAEGADPTQLAATLLRMIMQRDRIDLPGARQTDDIGTGRVRLFFNVGRRMRITPRDLVGAIAGETGISGRSIGSIEIHDRFSFVEVDASIAPEVVSVMHGNQIRGFRLAVEQASPREGQDRAA</sequence>
<dbReference type="RefSeq" id="WP_011791375.1">
    <property type="nucleotide sequence ID" value="NC_008751.1"/>
</dbReference>
<dbReference type="Pfam" id="PF25399">
    <property type="entry name" value="DeaD_dimer"/>
    <property type="match status" value="1"/>
</dbReference>
<evidence type="ECO:0000259" key="15">
    <source>
        <dbReference type="PROSITE" id="PS51195"/>
    </source>
</evidence>
<feature type="domain" description="Helicase C-terminal" evidence="14">
    <location>
        <begin position="237"/>
        <end position="380"/>
    </location>
</feature>
<dbReference type="CDD" id="cd00268">
    <property type="entry name" value="DEADc"/>
    <property type="match status" value="1"/>
</dbReference>
<gene>
    <name evidence="16" type="ordered locus">Dvul_0079</name>
</gene>
<dbReference type="InterPro" id="IPR005580">
    <property type="entry name" value="DbpA/CsdA_RNA-bd_dom"/>
</dbReference>
<proteinExistence type="inferred from homology"/>
<comment type="similarity">
    <text evidence="8 12">Belongs to the DEAD box helicase family.</text>
</comment>
<evidence type="ECO:0000256" key="4">
    <source>
        <dbReference type="ARBA" id="ARBA00022801"/>
    </source>
</evidence>
<dbReference type="PROSITE" id="PS51192">
    <property type="entry name" value="HELICASE_ATP_BIND_1"/>
    <property type="match status" value="1"/>
</dbReference>
<dbReference type="PANTHER" id="PTHR47963">
    <property type="entry name" value="DEAD-BOX ATP-DEPENDENT RNA HELICASE 47, MITOCHONDRIAL"/>
    <property type="match status" value="1"/>
</dbReference>
<dbReference type="Pfam" id="PF00271">
    <property type="entry name" value="Helicase_C"/>
    <property type="match status" value="1"/>
</dbReference>
<dbReference type="FunFam" id="3.40.50.300:FF:000108">
    <property type="entry name" value="ATP-dependent RNA helicase RhlE"/>
    <property type="match status" value="1"/>
</dbReference>
<dbReference type="KEGG" id="dvl:Dvul_0079"/>
<evidence type="ECO:0000256" key="12">
    <source>
        <dbReference type="RuleBase" id="RU000492"/>
    </source>
</evidence>
<feature type="short sequence motif" description="Q motif" evidence="11">
    <location>
        <begin position="5"/>
        <end position="33"/>
    </location>
</feature>
<dbReference type="InterPro" id="IPR011545">
    <property type="entry name" value="DEAD/DEAH_box_helicase_dom"/>
</dbReference>
<dbReference type="InterPro" id="IPR014014">
    <property type="entry name" value="RNA_helicase_DEAD_Q_motif"/>
</dbReference>
<reference evidence="17" key="1">
    <citation type="journal article" date="2009" name="Environ. Microbiol.">
        <title>Contribution of mobile genetic elements to Desulfovibrio vulgaris genome plasticity.</title>
        <authorList>
            <person name="Walker C.B."/>
            <person name="Stolyar S."/>
            <person name="Chivian D."/>
            <person name="Pinel N."/>
            <person name="Gabster J.A."/>
            <person name="Dehal P.S."/>
            <person name="He Z."/>
            <person name="Yang Z.K."/>
            <person name="Yen H.C."/>
            <person name="Zhou J."/>
            <person name="Wall J.D."/>
            <person name="Hazen T.C."/>
            <person name="Arkin A.P."/>
            <person name="Stahl D.A."/>
        </authorList>
    </citation>
    <scope>NUCLEOTIDE SEQUENCE [LARGE SCALE GENOMIC DNA]</scope>
    <source>
        <strain evidence="17">DP4</strain>
    </source>
</reference>
<evidence type="ECO:0000313" key="17">
    <source>
        <dbReference type="Proteomes" id="UP000009173"/>
    </source>
</evidence>
<dbReference type="InterPro" id="IPR012677">
    <property type="entry name" value="Nucleotide-bd_a/b_plait_sf"/>
</dbReference>
<dbReference type="CDD" id="cd18787">
    <property type="entry name" value="SF2_C_DEAD"/>
    <property type="match status" value="1"/>
</dbReference>
<keyword evidence="6 12" id="KW-0067">ATP-binding</keyword>
<dbReference type="InterPro" id="IPR057325">
    <property type="entry name" value="DeaD_dimer"/>
</dbReference>
<comment type="catalytic activity">
    <reaction evidence="9">
        <text>ATP + H2O = ADP + phosphate + H(+)</text>
        <dbReference type="Rhea" id="RHEA:13065"/>
        <dbReference type="ChEBI" id="CHEBI:15377"/>
        <dbReference type="ChEBI" id="CHEBI:15378"/>
        <dbReference type="ChEBI" id="CHEBI:30616"/>
        <dbReference type="ChEBI" id="CHEBI:43474"/>
        <dbReference type="ChEBI" id="CHEBI:456216"/>
        <dbReference type="EC" id="3.6.4.13"/>
    </reaction>
</comment>
<evidence type="ECO:0000259" key="14">
    <source>
        <dbReference type="PROSITE" id="PS51194"/>
    </source>
</evidence>
<evidence type="ECO:0000256" key="3">
    <source>
        <dbReference type="ARBA" id="ARBA00022741"/>
    </source>
</evidence>
<evidence type="ECO:0000256" key="5">
    <source>
        <dbReference type="ARBA" id="ARBA00022806"/>
    </source>
</evidence>
<dbReference type="GO" id="GO:0033592">
    <property type="term" value="F:RNA strand annealing activity"/>
    <property type="evidence" value="ECO:0007669"/>
    <property type="project" value="TreeGrafter"/>
</dbReference>
<name>A0A0H3A487_NITV4</name>
<dbReference type="AlphaFoldDB" id="A0A0H3A487"/>
<dbReference type="Pfam" id="PF00270">
    <property type="entry name" value="DEAD"/>
    <property type="match status" value="1"/>
</dbReference>
<keyword evidence="4 12" id="KW-0378">Hydrolase</keyword>
<dbReference type="GO" id="GO:0016787">
    <property type="term" value="F:hydrolase activity"/>
    <property type="evidence" value="ECO:0007669"/>
    <property type="project" value="UniProtKB-KW"/>
</dbReference>
<dbReference type="InterPro" id="IPR027417">
    <property type="entry name" value="P-loop_NTPase"/>
</dbReference>
<evidence type="ECO:0000313" key="16">
    <source>
        <dbReference type="EMBL" id="ABM27103.1"/>
    </source>
</evidence>